<dbReference type="Proteomes" id="UP000245626">
    <property type="component" value="Unassembled WGS sequence"/>
</dbReference>
<name>A0ACD0P3H2_9BASI</name>
<feature type="non-terminal residue" evidence="1">
    <location>
        <position position="1"/>
    </location>
</feature>
<dbReference type="EMBL" id="KZ819764">
    <property type="protein sequence ID" value="PWN52653.1"/>
    <property type="molecule type" value="Genomic_DNA"/>
</dbReference>
<keyword evidence="2" id="KW-1185">Reference proteome</keyword>
<reference evidence="1 2" key="1">
    <citation type="journal article" date="2018" name="Mol. Biol. Evol.">
        <title>Broad Genomic Sampling Reveals a Smut Pathogenic Ancestry of the Fungal Clade Ustilaginomycotina.</title>
        <authorList>
            <person name="Kijpornyongpan T."/>
            <person name="Mondo S.J."/>
            <person name="Barry K."/>
            <person name="Sandor L."/>
            <person name="Lee J."/>
            <person name="Lipzen A."/>
            <person name="Pangilinan J."/>
            <person name="LaButti K."/>
            <person name="Hainaut M."/>
            <person name="Henrissat B."/>
            <person name="Grigoriev I.V."/>
            <person name="Spatafora J.W."/>
            <person name="Aime M.C."/>
        </authorList>
    </citation>
    <scope>NUCLEOTIDE SEQUENCE [LARGE SCALE GENOMIC DNA]</scope>
    <source>
        <strain evidence="1 2">SA 807</strain>
    </source>
</reference>
<evidence type="ECO:0000313" key="2">
    <source>
        <dbReference type="Proteomes" id="UP000245626"/>
    </source>
</evidence>
<accession>A0ACD0P3H2</accession>
<feature type="non-terminal residue" evidence="1">
    <location>
        <position position="170"/>
    </location>
</feature>
<evidence type="ECO:0000313" key="1">
    <source>
        <dbReference type="EMBL" id="PWN52653.1"/>
    </source>
</evidence>
<sequence length="170" mass="18457">ETPARYAAYAMRLKTLIIASSRYVAYTSDIGEAFRPLTRPEVVKAAYGISWAYLIGDVAYAGYKASKNQGPLPPFGESTNSDSIHVGLVMARRAIFQAIASMALPAFTIHSVVRYSAPLFAKSSSARIRAAGPTAAGLMFVPALPFLFDHPVEHVVDSAFDWIEATFLPR</sequence>
<protein>
    <submittedName>
        <fullName evidence="1">Uncharacterized protein</fullName>
    </submittedName>
</protein>
<proteinExistence type="predicted"/>
<organism evidence="1 2">
    <name type="scientific">Violaceomyces palustris</name>
    <dbReference type="NCBI Taxonomy" id="1673888"/>
    <lineage>
        <taxon>Eukaryota</taxon>
        <taxon>Fungi</taxon>
        <taxon>Dikarya</taxon>
        <taxon>Basidiomycota</taxon>
        <taxon>Ustilaginomycotina</taxon>
        <taxon>Ustilaginomycetes</taxon>
        <taxon>Violaceomycetales</taxon>
        <taxon>Violaceomycetaceae</taxon>
        <taxon>Violaceomyces</taxon>
    </lineage>
</organism>
<gene>
    <name evidence="1" type="ORF">IE53DRAFT_304455</name>
</gene>